<evidence type="ECO:0000313" key="2">
    <source>
        <dbReference type="EMBL" id="PCS05172.1"/>
    </source>
</evidence>
<evidence type="ECO:0000313" key="3">
    <source>
        <dbReference type="Proteomes" id="UP000218282"/>
    </source>
</evidence>
<reference evidence="2 3" key="1">
    <citation type="submission" date="2014-12" db="EMBL/GenBank/DDBJ databases">
        <title>Draft genome sequences of 10 type strains of Lactococcus.</title>
        <authorList>
            <person name="Sun Z."/>
            <person name="Zhong Z."/>
            <person name="Liu W."/>
            <person name="Zhang W."/>
            <person name="Zhang H."/>
        </authorList>
    </citation>
    <scope>NUCLEOTIDE SEQUENCE [LARGE SCALE GENOMIC DNA]</scope>
    <source>
        <strain evidence="2 3">DSM 6634</strain>
    </source>
</reference>
<evidence type="ECO:0008006" key="4">
    <source>
        <dbReference type="Google" id="ProtNLM"/>
    </source>
</evidence>
<comment type="caution">
    <text evidence="2">The sequence shown here is derived from an EMBL/GenBank/DDBJ whole genome shotgun (WGS) entry which is preliminary data.</text>
</comment>
<dbReference type="AlphaFoldDB" id="A0A2A5RVB8"/>
<feature type="region of interest" description="Disordered" evidence="1">
    <location>
        <begin position="296"/>
        <end position="323"/>
    </location>
</feature>
<evidence type="ECO:0000256" key="1">
    <source>
        <dbReference type="SAM" id="MobiDB-lite"/>
    </source>
</evidence>
<dbReference type="EMBL" id="JXJW01000020">
    <property type="protein sequence ID" value="PCS05172.1"/>
    <property type="molecule type" value="Genomic_DNA"/>
</dbReference>
<keyword evidence="3" id="KW-1185">Reference proteome</keyword>
<organism evidence="2 3">
    <name type="scientific">Pseudolactococcus piscium</name>
    <dbReference type="NCBI Taxonomy" id="1364"/>
    <lineage>
        <taxon>Bacteria</taxon>
        <taxon>Bacillati</taxon>
        <taxon>Bacillota</taxon>
        <taxon>Bacilli</taxon>
        <taxon>Lactobacillales</taxon>
        <taxon>Streptococcaceae</taxon>
        <taxon>Pseudolactococcus</taxon>
    </lineage>
</organism>
<gene>
    <name evidence="2" type="ORF">RU86_GL001147</name>
</gene>
<sequence length="323" mass="36365">MIQKLASAIADIQGDLESYKTAEQEVRYLSSYLNEAQLNEKLANTNRLIQLVEQKIAADRQIIQKFMTGGFEGVVSGLAELPGLDRQLDNLKQLKHDYEKKLLALQTFSSTTSSLFTDSLQAFKYALQGVDLINQSTSSSDGTIMFPRDTNMEWLKKLEGEKFSSKLNEEDKVSLPKENKVKDSDDIVIETSSFTTEGITVSFSEVRNITTGETLKILGSSSVFYQFMEKFNGNKEIQEVPFGEPVKPGIDKISVGQSFFNALAQCSEIQETKKLETEKMKGSEYKEQELKDKKIAEDARKKSEIQRHIEAQQRMSSYNGRGG</sequence>
<protein>
    <recommendedName>
        <fullName evidence="4">LXG domain-containing protein</fullName>
    </recommendedName>
</protein>
<accession>A0A2A5RVB8</accession>
<proteinExistence type="predicted"/>
<dbReference type="Proteomes" id="UP000218282">
    <property type="component" value="Unassembled WGS sequence"/>
</dbReference>
<feature type="compositionally biased region" description="Basic and acidic residues" evidence="1">
    <location>
        <begin position="296"/>
        <end position="311"/>
    </location>
</feature>
<feature type="compositionally biased region" description="Polar residues" evidence="1">
    <location>
        <begin position="313"/>
        <end position="323"/>
    </location>
</feature>
<name>A0A2A5RVB8_9LACT</name>